<dbReference type="AlphaFoldDB" id="A0A815F454"/>
<feature type="compositionally biased region" description="Polar residues" evidence="1">
    <location>
        <begin position="1"/>
        <end position="23"/>
    </location>
</feature>
<evidence type="ECO:0000313" key="4">
    <source>
        <dbReference type="Proteomes" id="UP000663864"/>
    </source>
</evidence>
<evidence type="ECO:0000256" key="1">
    <source>
        <dbReference type="SAM" id="MobiDB-lite"/>
    </source>
</evidence>
<gene>
    <name evidence="3" type="ORF">JBS370_LOCUS28860</name>
    <name evidence="2" type="ORF">ZHD862_LOCUS29016</name>
</gene>
<reference evidence="2" key="1">
    <citation type="submission" date="2021-02" db="EMBL/GenBank/DDBJ databases">
        <authorList>
            <person name="Nowell W R."/>
        </authorList>
    </citation>
    <scope>NUCLEOTIDE SEQUENCE</scope>
</reference>
<accession>A0A815F454</accession>
<evidence type="ECO:0000313" key="3">
    <source>
        <dbReference type="EMBL" id="CAF4047572.1"/>
    </source>
</evidence>
<protein>
    <submittedName>
        <fullName evidence="2">Uncharacterized protein</fullName>
    </submittedName>
</protein>
<feature type="compositionally biased region" description="Basic and acidic residues" evidence="1">
    <location>
        <begin position="154"/>
        <end position="163"/>
    </location>
</feature>
<sequence>MDTTNDVKNLQPDNQAAKSNSSAKRPLSEDADHEIKKTKIETLTVEQKASIPSEASTAPLKFISIEHYYHIEKYLSQQTMTDSDDDFNSLSNNPLPPKFIHWPLDLDIDDDEFRAGYPFSDIPEMEPNESWKSCDLSSTFGNRIHQLNDSDDCNSTRKEKEQVNDSSTEQQEEKVDVQLASYLVDERCENEKKNSGQLNNYNEEKRDKNKQMNSNQLNNYSEQKRDDDHQYDSANQDKETNVEKFKSLNQIEKND</sequence>
<feature type="compositionally biased region" description="Basic and acidic residues" evidence="1">
    <location>
        <begin position="26"/>
        <end position="35"/>
    </location>
</feature>
<organism evidence="2 4">
    <name type="scientific">Rotaria sordida</name>
    <dbReference type="NCBI Taxonomy" id="392033"/>
    <lineage>
        <taxon>Eukaryota</taxon>
        <taxon>Metazoa</taxon>
        <taxon>Spiralia</taxon>
        <taxon>Gnathifera</taxon>
        <taxon>Rotifera</taxon>
        <taxon>Eurotatoria</taxon>
        <taxon>Bdelloidea</taxon>
        <taxon>Philodinida</taxon>
        <taxon>Philodinidae</taxon>
        <taxon>Rotaria</taxon>
    </lineage>
</organism>
<evidence type="ECO:0000313" key="2">
    <source>
        <dbReference type="EMBL" id="CAF1321092.1"/>
    </source>
</evidence>
<name>A0A815F454_9BILA</name>
<dbReference type="Proteomes" id="UP000663864">
    <property type="component" value="Unassembled WGS sequence"/>
</dbReference>
<feature type="compositionally biased region" description="Polar residues" evidence="1">
    <location>
        <begin position="211"/>
        <end position="221"/>
    </location>
</feature>
<feature type="compositionally biased region" description="Basic and acidic residues" evidence="1">
    <location>
        <begin position="184"/>
        <end position="194"/>
    </location>
</feature>
<feature type="region of interest" description="Disordered" evidence="1">
    <location>
        <begin position="146"/>
        <end position="255"/>
    </location>
</feature>
<dbReference type="EMBL" id="CAJOBD010005968">
    <property type="protein sequence ID" value="CAF4047572.1"/>
    <property type="molecule type" value="Genomic_DNA"/>
</dbReference>
<proteinExistence type="predicted"/>
<feature type="compositionally biased region" description="Basic and acidic residues" evidence="1">
    <location>
        <begin position="222"/>
        <end position="255"/>
    </location>
</feature>
<comment type="caution">
    <text evidence="2">The sequence shown here is derived from an EMBL/GenBank/DDBJ whole genome shotgun (WGS) entry which is preliminary data.</text>
</comment>
<dbReference type="Proteomes" id="UP000663836">
    <property type="component" value="Unassembled WGS sequence"/>
</dbReference>
<dbReference type="EMBL" id="CAJNOT010002495">
    <property type="protein sequence ID" value="CAF1321092.1"/>
    <property type="molecule type" value="Genomic_DNA"/>
</dbReference>
<feature type="region of interest" description="Disordered" evidence="1">
    <location>
        <begin position="1"/>
        <end position="35"/>
    </location>
</feature>